<sequence>MMRNFWAIFAVIFAFTFILAPADAEAKKLGGGKSFGKLFSTAPAKKPLADNKNNSSQTANKTNTQNNTANKPRKGLMGGLLGGLLAGGLIAALLGGAFEGIQFMDILIIALLAFVGYRLFKAMSQSKASSMNRAAYAGNSTLNPQDTTQHFESTASFGGTSAKTTDSNSEEVPLDLPPGFDLNGFLSGACDHYRTLQEAWNKADSDTIREYTSPNLAEDLIAERSQLDGDQHTEVMYVDADLVRAHQVFGTAQVSIKFSGRYRDSVENVEEDISDIWHLERDLKEPNAPWYIIGIEN</sequence>
<feature type="region of interest" description="Disordered" evidence="1">
    <location>
        <begin position="46"/>
        <end position="73"/>
    </location>
</feature>
<proteinExistence type="predicted"/>
<accession>A0AA37SAQ7</accession>
<dbReference type="SUPFAM" id="SSF54427">
    <property type="entry name" value="NTF2-like"/>
    <property type="match status" value="1"/>
</dbReference>
<dbReference type="EMBL" id="BSNM01000014">
    <property type="protein sequence ID" value="GLQ31595.1"/>
    <property type="molecule type" value="Genomic_DNA"/>
</dbReference>
<evidence type="ECO:0000256" key="3">
    <source>
        <dbReference type="SAM" id="SignalP"/>
    </source>
</evidence>
<keyword evidence="2" id="KW-0812">Transmembrane</keyword>
<keyword evidence="3" id="KW-0732">Signal</keyword>
<dbReference type="Proteomes" id="UP001161389">
    <property type="component" value="Unassembled WGS sequence"/>
</dbReference>
<protein>
    <submittedName>
        <fullName evidence="5">Preprotein translocase subunit Tim44</fullName>
    </submittedName>
</protein>
<feature type="domain" description="Tim44-like" evidence="4">
    <location>
        <begin position="167"/>
        <end position="297"/>
    </location>
</feature>
<dbReference type="InterPro" id="IPR007379">
    <property type="entry name" value="Tim44-like_dom"/>
</dbReference>
<keyword evidence="2" id="KW-0472">Membrane</keyword>
<dbReference type="Pfam" id="PF04280">
    <property type="entry name" value="Tim44"/>
    <property type="match status" value="1"/>
</dbReference>
<feature type="transmembrane region" description="Helical" evidence="2">
    <location>
        <begin position="76"/>
        <end position="96"/>
    </location>
</feature>
<feature type="transmembrane region" description="Helical" evidence="2">
    <location>
        <begin position="103"/>
        <end position="120"/>
    </location>
</feature>
<name>A0AA37SAQ7_9GAMM</name>
<comment type="caution">
    <text evidence="5">The sequence shown here is derived from an EMBL/GenBank/DDBJ whole genome shotgun (WGS) entry which is preliminary data.</text>
</comment>
<dbReference type="PANTHER" id="PTHR41542">
    <property type="entry name" value="BLL5807 PROTEIN"/>
    <property type="match status" value="1"/>
</dbReference>
<evidence type="ECO:0000256" key="1">
    <source>
        <dbReference type="SAM" id="MobiDB-lite"/>
    </source>
</evidence>
<evidence type="ECO:0000313" key="6">
    <source>
        <dbReference type="Proteomes" id="UP001161389"/>
    </source>
</evidence>
<evidence type="ECO:0000256" key="2">
    <source>
        <dbReference type="SAM" id="Phobius"/>
    </source>
</evidence>
<dbReference type="RefSeq" id="WP_284381266.1">
    <property type="nucleotide sequence ID" value="NZ_BSNM01000014.1"/>
</dbReference>
<dbReference type="SMART" id="SM00978">
    <property type="entry name" value="Tim44"/>
    <property type="match status" value="1"/>
</dbReference>
<reference evidence="5" key="1">
    <citation type="journal article" date="2014" name="Int. J. Syst. Evol. Microbiol.">
        <title>Complete genome sequence of Corynebacterium casei LMG S-19264T (=DSM 44701T), isolated from a smear-ripened cheese.</title>
        <authorList>
            <consortium name="US DOE Joint Genome Institute (JGI-PGF)"/>
            <person name="Walter F."/>
            <person name="Albersmeier A."/>
            <person name="Kalinowski J."/>
            <person name="Ruckert C."/>
        </authorList>
    </citation>
    <scope>NUCLEOTIDE SEQUENCE</scope>
    <source>
        <strain evidence="5">NBRC 110071</strain>
    </source>
</reference>
<feature type="signal peptide" evidence="3">
    <location>
        <begin position="1"/>
        <end position="22"/>
    </location>
</feature>
<dbReference type="InterPro" id="IPR032710">
    <property type="entry name" value="NTF2-like_dom_sf"/>
</dbReference>
<reference evidence="5" key="2">
    <citation type="submission" date="2023-01" db="EMBL/GenBank/DDBJ databases">
        <title>Draft genome sequence of Litoribrevibacter albus strain NBRC 110071.</title>
        <authorList>
            <person name="Sun Q."/>
            <person name="Mori K."/>
        </authorList>
    </citation>
    <scope>NUCLEOTIDE SEQUENCE</scope>
    <source>
        <strain evidence="5">NBRC 110071</strain>
    </source>
</reference>
<dbReference type="AlphaFoldDB" id="A0AA37SAQ7"/>
<gene>
    <name evidence="5" type="ORF">GCM10007876_20740</name>
</gene>
<evidence type="ECO:0000259" key="4">
    <source>
        <dbReference type="SMART" id="SM00978"/>
    </source>
</evidence>
<feature type="compositionally biased region" description="Low complexity" evidence="1">
    <location>
        <begin position="51"/>
        <end position="70"/>
    </location>
</feature>
<organism evidence="5 6">
    <name type="scientific">Litoribrevibacter albus</name>
    <dbReference type="NCBI Taxonomy" id="1473156"/>
    <lineage>
        <taxon>Bacteria</taxon>
        <taxon>Pseudomonadati</taxon>
        <taxon>Pseudomonadota</taxon>
        <taxon>Gammaproteobacteria</taxon>
        <taxon>Oceanospirillales</taxon>
        <taxon>Oceanospirillaceae</taxon>
        <taxon>Litoribrevibacter</taxon>
    </lineage>
</organism>
<dbReference type="Gene3D" id="3.10.450.240">
    <property type="match status" value="1"/>
</dbReference>
<keyword evidence="6" id="KW-1185">Reference proteome</keyword>
<feature type="chain" id="PRO_5041462024" evidence="3">
    <location>
        <begin position="23"/>
        <end position="297"/>
    </location>
</feature>
<keyword evidence="2" id="KW-1133">Transmembrane helix</keyword>
<evidence type="ECO:0000313" key="5">
    <source>
        <dbReference type="EMBL" id="GLQ31595.1"/>
    </source>
</evidence>
<dbReference type="PANTHER" id="PTHR41542:SF1">
    <property type="entry name" value="BLL5807 PROTEIN"/>
    <property type="match status" value="1"/>
</dbReference>